<dbReference type="InterPro" id="IPR043183">
    <property type="entry name" value="DNJB2/6-like"/>
</dbReference>
<dbReference type="PANTHER" id="PTHR45168">
    <property type="entry name" value="DNAJ HOMOLOG SUBFAMILY B MEMBER 2"/>
    <property type="match status" value="1"/>
</dbReference>
<organism evidence="4 5">
    <name type="scientific">Menidia menidia</name>
    <name type="common">Atlantic silverside</name>
    <dbReference type="NCBI Taxonomy" id="238744"/>
    <lineage>
        <taxon>Eukaryota</taxon>
        <taxon>Metazoa</taxon>
        <taxon>Chordata</taxon>
        <taxon>Craniata</taxon>
        <taxon>Vertebrata</taxon>
        <taxon>Euteleostomi</taxon>
        <taxon>Actinopterygii</taxon>
        <taxon>Neopterygii</taxon>
        <taxon>Teleostei</taxon>
        <taxon>Neoteleostei</taxon>
        <taxon>Acanthomorphata</taxon>
        <taxon>Ovalentaria</taxon>
        <taxon>Atherinomorphae</taxon>
        <taxon>Atheriniformes</taxon>
        <taxon>Atherinopsidae</taxon>
        <taxon>Menidiinae</taxon>
        <taxon>Menidia</taxon>
    </lineage>
</organism>
<comment type="caution">
    <text evidence="4">The sequence shown here is derived from an EMBL/GenBank/DDBJ whole genome shotgun (WGS) entry which is preliminary data.</text>
</comment>
<feature type="domain" description="J" evidence="3">
    <location>
        <begin position="17"/>
        <end position="87"/>
    </location>
</feature>
<evidence type="ECO:0000256" key="2">
    <source>
        <dbReference type="SAM" id="MobiDB-lite"/>
    </source>
</evidence>
<proteinExistence type="predicted"/>
<dbReference type="PANTHER" id="PTHR45168:SF3">
    <property type="entry name" value="DNAJ HEAT SHOCK PROTEIN FAMILY (HSP40) MEMBER B2"/>
    <property type="match status" value="1"/>
</dbReference>
<dbReference type="InterPro" id="IPR018253">
    <property type="entry name" value="DnaJ_domain_CS"/>
</dbReference>
<dbReference type="Gene3D" id="6.10.140.100">
    <property type="match status" value="1"/>
</dbReference>
<dbReference type="SUPFAM" id="SSF46565">
    <property type="entry name" value="Chaperone J-domain"/>
    <property type="match status" value="1"/>
</dbReference>
<dbReference type="PROSITE" id="PS50076">
    <property type="entry name" value="DNAJ_2"/>
    <property type="match status" value="1"/>
</dbReference>
<dbReference type="CDD" id="cd06257">
    <property type="entry name" value="DnaJ"/>
    <property type="match status" value="1"/>
</dbReference>
<feature type="non-terminal residue" evidence="4">
    <location>
        <position position="1"/>
    </location>
</feature>
<accession>A0A8S4ABM1</accession>
<dbReference type="Gene3D" id="1.10.287.110">
    <property type="entry name" value="DnaJ domain"/>
    <property type="match status" value="1"/>
</dbReference>
<dbReference type="EMBL" id="CAJRST010001113">
    <property type="protein sequence ID" value="CAG5865487.1"/>
    <property type="molecule type" value="Genomic_DNA"/>
</dbReference>
<dbReference type="InterPro" id="IPR036869">
    <property type="entry name" value="J_dom_sf"/>
</dbReference>
<dbReference type="PROSITE" id="PS00636">
    <property type="entry name" value="DNAJ_1"/>
    <property type="match status" value="1"/>
</dbReference>
<dbReference type="PROSITE" id="PS50330">
    <property type="entry name" value="UIM"/>
    <property type="match status" value="1"/>
</dbReference>
<protein>
    <submittedName>
        <fullName evidence="4">(Atlantic silverside) hypothetical protein</fullName>
    </submittedName>
</protein>
<dbReference type="InterPro" id="IPR003903">
    <property type="entry name" value="UIM_dom"/>
</dbReference>
<name>A0A8S4ABM1_9TELE</name>
<dbReference type="AlphaFoldDB" id="A0A8S4ABM1"/>
<keyword evidence="5" id="KW-1185">Reference proteome</keyword>
<reference evidence="4" key="1">
    <citation type="submission" date="2021-05" db="EMBL/GenBank/DDBJ databases">
        <authorList>
            <person name="Tigano A."/>
        </authorList>
    </citation>
    <scope>NUCLEOTIDE SEQUENCE</scope>
</reference>
<dbReference type="SMART" id="SM00726">
    <property type="entry name" value="UIM"/>
    <property type="match status" value="2"/>
</dbReference>
<dbReference type="SMART" id="SM00271">
    <property type="entry name" value="DnaJ"/>
    <property type="match status" value="1"/>
</dbReference>
<feature type="region of interest" description="Disordered" evidence="2">
    <location>
        <begin position="240"/>
        <end position="273"/>
    </location>
</feature>
<feature type="region of interest" description="Disordered" evidence="2">
    <location>
        <begin position="352"/>
        <end position="411"/>
    </location>
</feature>
<dbReference type="GO" id="GO:0005737">
    <property type="term" value="C:cytoplasm"/>
    <property type="evidence" value="ECO:0007669"/>
    <property type="project" value="UniProtKB-ARBA"/>
</dbReference>
<evidence type="ECO:0000259" key="3">
    <source>
        <dbReference type="PROSITE" id="PS50076"/>
    </source>
</evidence>
<evidence type="ECO:0000313" key="4">
    <source>
        <dbReference type="EMBL" id="CAG5865487.1"/>
    </source>
</evidence>
<dbReference type="Pfam" id="PF00226">
    <property type="entry name" value="DnaJ"/>
    <property type="match status" value="1"/>
</dbReference>
<dbReference type="FunFam" id="1.10.287.110:FF:000021">
    <property type="entry name" value="DnaJ (Hsp40) homolog, subfamily B, member 2"/>
    <property type="match status" value="1"/>
</dbReference>
<dbReference type="Proteomes" id="UP000677803">
    <property type="component" value="Unassembled WGS sequence"/>
</dbReference>
<gene>
    <name evidence="4" type="ORF">MMEN_LOCUS2160</name>
</gene>
<dbReference type="GO" id="GO:0030544">
    <property type="term" value="F:Hsp70 protein binding"/>
    <property type="evidence" value="ECO:0007669"/>
    <property type="project" value="InterPro"/>
</dbReference>
<keyword evidence="1" id="KW-0143">Chaperone</keyword>
<evidence type="ECO:0000256" key="1">
    <source>
        <dbReference type="ARBA" id="ARBA00023186"/>
    </source>
</evidence>
<dbReference type="InterPro" id="IPR001623">
    <property type="entry name" value="DnaJ_domain"/>
</dbReference>
<sequence length="440" mass="48053">CLLSLPVRCHLTPLARQLKPISNWTKRVERSASQDDIKKAYRKLALKWHPDKNPDNKEEAEKKFKELAEAYEVLSDKSKRDEYDRYGSDRMRHAGSSSSDFSSDFSGFTFTFRSPDEVFREFFGGQDPFAGFFDDFSSFGGPSSRLGPSRFFSFPSTGVEFASFSSSFGGLDGMDSMGGGMGNFKSVSTSTRIINGKRTTTKKTKENGQERIEIEEDGVLKSVLINGVEDEMALALELSRREEQPQQSPQKPRIQNRCPAESDRYRPSPYSAAQRSFSSAPFYHCGVDGVAGGSEDDEEDEDLQMALACSLSEMEAQQRAAATDFISGAGGGGTGKSAKSSMDRGGGVLKEKHLSFPNGEGVFSGERNDEGQFDMGSKPADKGQGKVGENVTRQPGSIPGSATSANSTLPIPCSEERLKPEIRNCDCNVKKKKKCGCAVC</sequence>
<dbReference type="PRINTS" id="PR00625">
    <property type="entry name" value="JDOMAIN"/>
</dbReference>
<dbReference type="OrthoDB" id="10250354at2759"/>
<evidence type="ECO:0000313" key="5">
    <source>
        <dbReference type="Proteomes" id="UP000677803"/>
    </source>
</evidence>
<dbReference type="GO" id="GO:0051082">
    <property type="term" value="F:unfolded protein binding"/>
    <property type="evidence" value="ECO:0007669"/>
    <property type="project" value="InterPro"/>
</dbReference>
<feature type="compositionally biased region" description="Polar residues" evidence="2">
    <location>
        <begin position="391"/>
        <end position="409"/>
    </location>
</feature>